<organism evidence="1 2">
    <name type="scientific">Bauhinia variegata</name>
    <name type="common">Purple orchid tree</name>
    <name type="synonym">Phanera variegata</name>
    <dbReference type="NCBI Taxonomy" id="167791"/>
    <lineage>
        <taxon>Eukaryota</taxon>
        <taxon>Viridiplantae</taxon>
        <taxon>Streptophyta</taxon>
        <taxon>Embryophyta</taxon>
        <taxon>Tracheophyta</taxon>
        <taxon>Spermatophyta</taxon>
        <taxon>Magnoliopsida</taxon>
        <taxon>eudicotyledons</taxon>
        <taxon>Gunneridae</taxon>
        <taxon>Pentapetalae</taxon>
        <taxon>rosids</taxon>
        <taxon>fabids</taxon>
        <taxon>Fabales</taxon>
        <taxon>Fabaceae</taxon>
        <taxon>Cercidoideae</taxon>
        <taxon>Cercideae</taxon>
        <taxon>Bauhiniinae</taxon>
        <taxon>Bauhinia</taxon>
    </lineage>
</organism>
<proteinExistence type="predicted"/>
<evidence type="ECO:0000313" key="2">
    <source>
        <dbReference type="Proteomes" id="UP000828941"/>
    </source>
</evidence>
<dbReference type="EMBL" id="CM039434">
    <property type="protein sequence ID" value="KAI4322832.1"/>
    <property type="molecule type" value="Genomic_DNA"/>
</dbReference>
<comment type="caution">
    <text evidence="1">The sequence shown here is derived from an EMBL/GenBank/DDBJ whole genome shotgun (WGS) entry which is preliminary data.</text>
</comment>
<reference evidence="1 2" key="1">
    <citation type="journal article" date="2022" name="DNA Res.">
        <title>Chromosomal-level genome assembly of the orchid tree Bauhinia variegata (Leguminosae; Cercidoideae) supports the allotetraploid origin hypothesis of Bauhinia.</title>
        <authorList>
            <person name="Zhong Y."/>
            <person name="Chen Y."/>
            <person name="Zheng D."/>
            <person name="Pang J."/>
            <person name="Liu Y."/>
            <person name="Luo S."/>
            <person name="Meng S."/>
            <person name="Qian L."/>
            <person name="Wei D."/>
            <person name="Dai S."/>
            <person name="Zhou R."/>
        </authorList>
    </citation>
    <scope>NUCLEOTIDE SEQUENCE [LARGE SCALE GENOMIC DNA]</scope>
    <source>
        <strain evidence="1">BV-YZ2020</strain>
    </source>
</reference>
<sequence>MALLANLNGVSKTLPSITRIPNAPITYKKEQMIASLGTKTDNLSECYVQTTRRAAIGLASVLLTGHFSDQVSLAADKDDGSIGWYDELPPDPSVNNSFLMNKPLDKAMWFLASWLKCFFFFFFKH</sequence>
<dbReference type="Proteomes" id="UP000828941">
    <property type="component" value="Chromosome 9"/>
</dbReference>
<keyword evidence="2" id="KW-1185">Reference proteome</keyword>
<accession>A0ACB9MGS6</accession>
<gene>
    <name evidence="1" type="ORF">L6164_022488</name>
</gene>
<evidence type="ECO:0000313" key="1">
    <source>
        <dbReference type="EMBL" id="KAI4322832.1"/>
    </source>
</evidence>
<name>A0ACB9MGS6_BAUVA</name>
<protein>
    <submittedName>
        <fullName evidence="1">Uncharacterized protein</fullName>
    </submittedName>
</protein>